<keyword evidence="1" id="KW-0378">Hydrolase</keyword>
<keyword evidence="1" id="KW-0031">Aminopeptidase</keyword>
<keyword evidence="1" id="KW-0645">Protease</keyword>
<name>A0ACC1J5E6_9FUNG</name>
<protein>
    <submittedName>
        <fullName evidence="1">Leucyl aminopeptidase yscIV</fullName>
        <ecNumber evidence="1">3.3.2.6</ecNumber>
    </submittedName>
</protein>
<keyword evidence="2" id="KW-1185">Reference proteome</keyword>
<organism evidence="1 2">
    <name type="scientific">Linderina macrospora</name>
    <dbReference type="NCBI Taxonomy" id="4868"/>
    <lineage>
        <taxon>Eukaryota</taxon>
        <taxon>Fungi</taxon>
        <taxon>Fungi incertae sedis</taxon>
        <taxon>Zoopagomycota</taxon>
        <taxon>Kickxellomycotina</taxon>
        <taxon>Kickxellomycetes</taxon>
        <taxon>Kickxellales</taxon>
        <taxon>Kickxellaceae</taxon>
        <taxon>Linderina</taxon>
    </lineage>
</organism>
<reference evidence="1" key="1">
    <citation type="submission" date="2022-07" db="EMBL/GenBank/DDBJ databases">
        <title>Phylogenomic reconstructions and comparative analyses of Kickxellomycotina fungi.</title>
        <authorList>
            <person name="Reynolds N.K."/>
            <person name="Stajich J.E."/>
            <person name="Barry K."/>
            <person name="Grigoriev I.V."/>
            <person name="Crous P."/>
            <person name="Smith M.E."/>
        </authorList>
    </citation>
    <scope>NUCLEOTIDE SEQUENCE</scope>
    <source>
        <strain evidence="1">NRRL 5244</strain>
    </source>
</reference>
<dbReference type="EMBL" id="JANBPW010003225">
    <property type="protein sequence ID" value="KAJ1938292.1"/>
    <property type="molecule type" value="Genomic_DNA"/>
</dbReference>
<evidence type="ECO:0000313" key="1">
    <source>
        <dbReference type="EMBL" id="KAJ1938292.1"/>
    </source>
</evidence>
<evidence type="ECO:0000313" key="2">
    <source>
        <dbReference type="Proteomes" id="UP001150603"/>
    </source>
</evidence>
<dbReference type="EC" id="3.3.2.6" evidence="1"/>
<feature type="non-terminal residue" evidence="1">
    <location>
        <position position="513"/>
    </location>
</feature>
<gene>
    <name evidence="1" type="primary">LAP2_3</name>
    <name evidence="1" type="ORF">FBU59_004483</name>
</gene>
<proteinExistence type="predicted"/>
<sequence length="513" mass="56979">MPVTTIDPNSQANLDETTTKHIHLDLSVDFDRSVLVGSATLTGSAIKDDVATFTVDANHLVIKGVSVDQGSGFAAAEYTLSEAHPVFGHALNVSLTGAKKDAEFKVKIEYETTKESAGIQVLTPEQTLGKKHPFLFTQCQAIHARSLLPCQDSPSIKLSYSADIRVPKPLTALMSAISTSSRDDGELTVYSFEQKITIPSYLIAIAIGNLAKSDISDRCAVWSEPEGIEACAWEFAEMETIVQTAEKLVTPYSWGRYDLLILPPSFPYGGMENPCLTFVTPTLLAGDRSLTDVVAHEIAHSWSGNLITTSNWEHFWLNEGWTTFLERKIVAALHGEDARQLSYVLGYKALQADIDLLGNDNQLTALNPKLNDVDPDDSYSRVPYEKGALLLYYLEQQLGPVVFHHITTMYVREFAGKSITTSDFHSFILRYVHHYLDPVDEKKIAAIDFEAWFTKPGMPPVDFKFDEAPQQAAFDLASRWWDARDVADAHTKFDAKELSDMSTTQKVIFIQTL</sequence>
<accession>A0ACC1J5E6</accession>
<dbReference type="Proteomes" id="UP001150603">
    <property type="component" value="Unassembled WGS sequence"/>
</dbReference>
<comment type="caution">
    <text evidence="1">The sequence shown here is derived from an EMBL/GenBank/DDBJ whole genome shotgun (WGS) entry which is preliminary data.</text>
</comment>